<reference evidence="7" key="1">
    <citation type="journal article" date="2023" name="PhytoFront">
        <title>Draft Genome Resources of Seven Strains of Tilletia horrida, Causal Agent of Kernel Smut of Rice.</title>
        <authorList>
            <person name="Khanal S."/>
            <person name="Antony Babu S."/>
            <person name="Zhou X.G."/>
        </authorList>
    </citation>
    <scope>NUCLEOTIDE SEQUENCE</scope>
    <source>
        <strain evidence="7">TX3</strain>
    </source>
</reference>
<keyword evidence="5" id="KW-0688">Ribosomal frameshifting</keyword>
<proteinExistence type="inferred from homology"/>
<organism evidence="7 8">
    <name type="scientific">Tilletia horrida</name>
    <dbReference type="NCBI Taxonomy" id="155126"/>
    <lineage>
        <taxon>Eukaryota</taxon>
        <taxon>Fungi</taxon>
        <taxon>Dikarya</taxon>
        <taxon>Basidiomycota</taxon>
        <taxon>Ustilaginomycotina</taxon>
        <taxon>Exobasidiomycetes</taxon>
        <taxon>Tilletiales</taxon>
        <taxon>Tilletiaceae</taxon>
        <taxon>Tilletia</taxon>
    </lineage>
</organism>
<evidence type="ECO:0000256" key="4">
    <source>
        <dbReference type="ARBA" id="ARBA00017712"/>
    </source>
</evidence>
<evidence type="ECO:0000256" key="1">
    <source>
        <dbReference type="ARBA" id="ARBA00002307"/>
    </source>
</evidence>
<comment type="similarity">
    <text evidence="2">Belongs to the ODC antizyme family.</text>
</comment>
<dbReference type="InterPro" id="IPR002993">
    <property type="entry name" value="ODC_AZ"/>
</dbReference>
<feature type="compositionally biased region" description="Pro residues" evidence="6">
    <location>
        <begin position="21"/>
        <end position="36"/>
    </location>
</feature>
<evidence type="ECO:0000256" key="6">
    <source>
        <dbReference type="SAM" id="MobiDB-lite"/>
    </source>
</evidence>
<evidence type="ECO:0000313" key="7">
    <source>
        <dbReference type="EMBL" id="KAK0530157.1"/>
    </source>
</evidence>
<gene>
    <name evidence="7" type="ORF">OC842_004017</name>
</gene>
<comment type="subunit">
    <text evidence="3">Interacts with ODC and thereby sterically blocks ODC homodimerization.</text>
</comment>
<evidence type="ECO:0000313" key="8">
    <source>
        <dbReference type="Proteomes" id="UP001176521"/>
    </source>
</evidence>
<feature type="compositionally biased region" description="Pro residues" evidence="6">
    <location>
        <begin position="260"/>
        <end position="270"/>
    </location>
</feature>
<dbReference type="Proteomes" id="UP001176521">
    <property type="component" value="Unassembled WGS sequence"/>
</dbReference>
<dbReference type="GO" id="GO:0075523">
    <property type="term" value="P:viral translational frameshifting"/>
    <property type="evidence" value="ECO:0007669"/>
    <property type="project" value="UniProtKB-KW"/>
</dbReference>
<feature type="region of interest" description="Disordered" evidence="6">
    <location>
        <begin position="1"/>
        <end position="104"/>
    </location>
</feature>
<comment type="caution">
    <text evidence="7">The sequence shown here is derived from an EMBL/GenBank/DDBJ whole genome shotgun (WGS) entry which is preliminary data.</text>
</comment>
<dbReference type="Gene3D" id="3.40.630.60">
    <property type="match status" value="1"/>
</dbReference>
<protein>
    <recommendedName>
        <fullName evidence="4">Ornithine decarboxylase antizyme</fullName>
    </recommendedName>
</protein>
<dbReference type="PANTHER" id="PTHR10279:SF10">
    <property type="entry name" value="ORNITHINE DECARBOXYLASE ANTIZYME"/>
    <property type="match status" value="1"/>
</dbReference>
<comment type="function">
    <text evidence="1">Ornithine decarboxylase (ODC) antizyme protein that negatively regulates ODC activity and intracellular polyamine biosynthesis in response to increased intracellular polyamine levels. Binds to ODC monomers, inhibiting the assembly of the functional ODC homodimer, and targets the monomers for ubiquitin-independent proteolytic destruction by the 26S proteasome.</text>
</comment>
<name>A0AAN6JK98_9BASI</name>
<dbReference type="GO" id="GO:0005634">
    <property type="term" value="C:nucleus"/>
    <property type="evidence" value="ECO:0007669"/>
    <property type="project" value="TreeGrafter"/>
</dbReference>
<dbReference type="GO" id="GO:0045732">
    <property type="term" value="P:positive regulation of protein catabolic process"/>
    <property type="evidence" value="ECO:0007669"/>
    <property type="project" value="TreeGrafter"/>
</dbReference>
<feature type="compositionally biased region" description="Acidic residues" evidence="6">
    <location>
        <begin position="235"/>
        <end position="248"/>
    </location>
</feature>
<keyword evidence="8" id="KW-1185">Reference proteome</keyword>
<dbReference type="PANTHER" id="PTHR10279">
    <property type="entry name" value="ORNITHINE DECARBOXYLASE ANTIZYME"/>
    <property type="match status" value="1"/>
</dbReference>
<dbReference type="EMBL" id="JAPDMQ010000222">
    <property type="protein sequence ID" value="KAK0530157.1"/>
    <property type="molecule type" value="Genomic_DNA"/>
</dbReference>
<feature type="region of interest" description="Disordered" evidence="6">
    <location>
        <begin position="409"/>
        <end position="438"/>
    </location>
</feature>
<feature type="compositionally biased region" description="Polar residues" evidence="6">
    <location>
        <begin position="194"/>
        <end position="206"/>
    </location>
</feature>
<dbReference type="SUPFAM" id="SSF55729">
    <property type="entry name" value="Acyl-CoA N-acyltransferases (Nat)"/>
    <property type="match status" value="1"/>
</dbReference>
<sequence>MSKEDRLATAPATLPAAPALAAPPLPAASRPAPPLPRGAFDPARPQAAPPPSSASASDARVGADADIARRTSELRLSDADLGAAPRPALHVDVPPPSPSGAVSDSKSALAAAEFLATRVFDVPSFSALSRGADELNEKSDAAAAVQHASSSAVLSALAPRCEAAEVDSLAAGWAGAVLVGPVPSVHAGNGSGSLGSTVGSPSSRAAPTTPLGLAGRHHSKVNAGYMEVGAGRVVEEDDDEEDEDEEVEEDHRTLYVTLPEPAPAPTPPKSPASGEKPLSASASNTGSTSPIDEKKAILSPLSQTQQRRPLPTRKPSSSSSSSVAATLRHAVLNILDLASETLSCSTVVFVLERSRPDLADLLHGLCYVGGQVLHVKGASSRRYGGGGGGPGSARGLMGSPASYGRGSVGGMSWDQRTPRGSPATHGMQHGGSGSGVTHRGSYGSIGSITAQFPGSVVMPVRIHAGRDGQQAELGSGGGAAAGDVLGDDDMLLLPRADVILVAVAL</sequence>
<dbReference type="AlphaFoldDB" id="A0AAN6JK98"/>
<feature type="region of interest" description="Disordered" evidence="6">
    <location>
        <begin position="188"/>
        <end position="322"/>
    </location>
</feature>
<feature type="compositionally biased region" description="Polar residues" evidence="6">
    <location>
        <begin position="280"/>
        <end position="290"/>
    </location>
</feature>
<dbReference type="InterPro" id="IPR038581">
    <property type="entry name" value="ODC_AZ_sf"/>
</dbReference>
<evidence type="ECO:0000256" key="2">
    <source>
        <dbReference type="ARBA" id="ARBA00008796"/>
    </source>
</evidence>
<dbReference type="InterPro" id="IPR016181">
    <property type="entry name" value="Acyl_CoA_acyltransferase"/>
</dbReference>
<dbReference type="GO" id="GO:0008073">
    <property type="term" value="F:ornithine decarboxylase inhibitor activity"/>
    <property type="evidence" value="ECO:0007669"/>
    <property type="project" value="InterPro"/>
</dbReference>
<dbReference type="GO" id="GO:0005737">
    <property type="term" value="C:cytoplasm"/>
    <property type="evidence" value="ECO:0007669"/>
    <property type="project" value="TreeGrafter"/>
</dbReference>
<evidence type="ECO:0000256" key="5">
    <source>
        <dbReference type="ARBA" id="ARBA00022758"/>
    </source>
</evidence>
<dbReference type="Pfam" id="PF02100">
    <property type="entry name" value="ODC_AZ"/>
    <property type="match status" value="1"/>
</dbReference>
<feature type="compositionally biased region" description="Low complexity" evidence="6">
    <location>
        <begin position="8"/>
        <end position="20"/>
    </location>
</feature>
<accession>A0AAN6JK98</accession>
<feature type="compositionally biased region" description="Basic and acidic residues" evidence="6">
    <location>
        <begin position="61"/>
        <end position="78"/>
    </location>
</feature>
<evidence type="ECO:0000256" key="3">
    <source>
        <dbReference type="ARBA" id="ARBA00011486"/>
    </source>
</evidence>